<dbReference type="InterPro" id="IPR002739">
    <property type="entry name" value="PAB1135-like"/>
</dbReference>
<evidence type="ECO:0000313" key="1">
    <source>
        <dbReference type="EMBL" id="HGM58211.1"/>
    </source>
</evidence>
<dbReference type="PANTHER" id="PTHR38816:SF1">
    <property type="entry name" value="EXOSOME SUBUNIT"/>
    <property type="match status" value="1"/>
</dbReference>
<sequence length="148" mass="17332">MIRVSSVEYLVYCHATEDCSKVLEAVKKLLPPDMRDTVVFKQQKLRGYYGNPITVISLKIVENAEKIFDYLISRINDIDKAIISSTIDLRYDSRLRKLYLRFDKQEAYRGNVVLQDSDDVIKIIISFSNHYSKLNSVKEYLRNKGFIR</sequence>
<dbReference type="PANTHER" id="PTHR38816">
    <property type="entry name" value="EXOSOME SUBUNIT, DUF54 FAMILY-RELATED"/>
    <property type="match status" value="1"/>
</dbReference>
<dbReference type="AlphaFoldDB" id="A0A7C4HDA6"/>
<organism evidence="1">
    <name type="scientific">Staphylothermus marinus</name>
    <dbReference type="NCBI Taxonomy" id="2280"/>
    <lineage>
        <taxon>Archaea</taxon>
        <taxon>Thermoproteota</taxon>
        <taxon>Thermoprotei</taxon>
        <taxon>Desulfurococcales</taxon>
        <taxon>Desulfurococcaceae</taxon>
        <taxon>Staphylothermus</taxon>
    </lineage>
</organism>
<comment type="caution">
    <text evidence="1">The sequence shown here is derived from an EMBL/GenBank/DDBJ whole genome shotgun (WGS) entry which is preliminary data.</text>
</comment>
<proteinExistence type="predicted"/>
<dbReference type="Gene3D" id="3.30.1440.10">
    <property type="match status" value="1"/>
</dbReference>
<dbReference type="EMBL" id="DTBJ01000013">
    <property type="protein sequence ID" value="HGM58211.1"/>
    <property type="molecule type" value="Genomic_DNA"/>
</dbReference>
<protein>
    <submittedName>
        <fullName evidence="1">Exosome protein</fullName>
    </submittedName>
</protein>
<gene>
    <name evidence="1" type="ORF">ENU14_01280</name>
</gene>
<name>A0A7C4HDA6_STAMA</name>
<reference evidence="1" key="1">
    <citation type="journal article" date="2020" name="mSystems">
        <title>Genome- and Community-Level Interaction Insights into Carbon Utilization and Element Cycling Functions of Hydrothermarchaeota in Hydrothermal Sediment.</title>
        <authorList>
            <person name="Zhou Z."/>
            <person name="Liu Y."/>
            <person name="Xu W."/>
            <person name="Pan J."/>
            <person name="Luo Z.H."/>
            <person name="Li M."/>
        </authorList>
    </citation>
    <scope>NUCLEOTIDE SEQUENCE [LARGE SCALE GENOMIC DNA]</scope>
    <source>
        <strain evidence="1">SpSt-642</strain>
    </source>
</reference>
<dbReference type="Pfam" id="PF01877">
    <property type="entry name" value="RNA_binding"/>
    <property type="match status" value="1"/>
</dbReference>
<dbReference type="SUPFAM" id="SSF55282">
    <property type="entry name" value="RL5-like"/>
    <property type="match status" value="1"/>
</dbReference>
<accession>A0A7C4HDA6</accession>
<dbReference type="InterPro" id="IPR022803">
    <property type="entry name" value="Ribosomal_uL5_dom_sf"/>
</dbReference>